<evidence type="ECO:0000256" key="1">
    <source>
        <dbReference type="ARBA" id="ARBA00005254"/>
    </source>
</evidence>
<dbReference type="InterPro" id="IPR014748">
    <property type="entry name" value="Enoyl-CoA_hydra_C"/>
</dbReference>
<gene>
    <name evidence="2" type="ORF">OKW52_09555</name>
</gene>
<dbReference type="Gene3D" id="1.10.12.10">
    <property type="entry name" value="Lyase 2-enoyl-coa Hydratase, Chain A, domain 2"/>
    <property type="match status" value="1"/>
</dbReference>
<dbReference type="Gene3D" id="3.90.226.10">
    <property type="entry name" value="2-enoyl-CoA Hydratase, Chain A, domain 1"/>
    <property type="match status" value="1"/>
</dbReference>
<evidence type="ECO:0000313" key="3">
    <source>
        <dbReference type="Proteomes" id="UP001208938"/>
    </source>
</evidence>
<organism evidence="2 3">
    <name type="scientific">Pararhodobacter zhoushanensis</name>
    <dbReference type="NCBI Taxonomy" id="2479545"/>
    <lineage>
        <taxon>Bacteria</taxon>
        <taxon>Pseudomonadati</taxon>
        <taxon>Pseudomonadota</taxon>
        <taxon>Alphaproteobacteria</taxon>
        <taxon>Rhodobacterales</taxon>
        <taxon>Paracoccaceae</taxon>
        <taxon>Pararhodobacter</taxon>
    </lineage>
</organism>
<dbReference type="PANTHER" id="PTHR43459">
    <property type="entry name" value="ENOYL-COA HYDRATASE"/>
    <property type="match status" value="1"/>
</dbReference>
<proteinExistence type="inferred from homology"/>
<dbReference type="Proteomes" id="UP001208938">
    <property type="component" value="Unassembled WGS sequence"/>
</dbReference>
<dbReference type="Pfam" id="PF00378">
    <property type="entry name" value="ECH_1"/>
    <property type="match status" value="1"/>
</dbReference>
<dbReference type="SUPFAM" id="SSF52096">
    <property type="entry name" value="ClpP/crotonase"/>
    <property type="match status" value="1"/>
</dbReference>
<dbReference type="InterPro" id="IPR001753">
    <property type="entry name" value="Enoyl-CoA_hydra/iso"/>
</dbReference>
<dbReference type="InterPro" id="IPR029045">
    <property type="entry name" value="ClpP/crotonase-like_dom_sf"/>
</dbReference>
<name>A0ABT3GY62_9RHOB</name>
<dbReference type="NCBIfam" id="NF005700">
    <property type="entry name" value="PRK07511.1"/>
    <property type="match status" value="1"/>
</dbReference>
<comment type="similarity">
    <text evidence="1">Belongs to the enoyl-CoA hydratase/isomerase family.</text>
</comment>
<dbReference type="CDD" id="cd06558">
    <property type="entry name" value="crotonase-like"/>
    <property type="match status" value="1"/>
</dbReference>
<dbReference type="NCBIfam" id="NF046063">
    <property type="entry name" value="oxepin_alt"/>
    <property type="match status" value="1"/>
</dbReference>
<evidence type="ECO:0000313" key="2">
    <source>
        <dbReference type="EMBL" id="MCW1932495.1"/>
    </source>
</evidence>
<accession>A0ABT3GY62</accession>
<dbReference type="EMBL" id="JAPDFL010000001">
    <property type="protein sequence ID" value="MCW1932495.1"/>
    <property type="molecule type" value="Genomic_DNA"/>
</dbReference>
<reference evidence="2 3" key="1">
    <citation type="submission" date="2022-10" db="EMBL/GenBank/DDBJ databases">
        <title>Pararhodobacter sp. nov., isolated from marine algae.</title>
        <authorList>
            <person name="Choi B.J."/>
            <person name="Kim J.M."/>
            <person name="Lee J.K."/>
            <person name="Choi D.G."/>
            <person name="Jeon C.O."/>
        </authorList>
    </citation>
    <scope>NUCLEOTIDE SEQUENCE [LARGE SCALE GENOMIC DNA]</scope>
    <source>
        <strain evidence="2 3">ZQ420</strain>
    </source>
</reference>
<keyword evidence="3" id="KW-1185">Reference proteome</keyword>
<protein>
    <submittedName>
        <fullName evidence="2">Enoyl-CoA hydratase family protein</fullName>
    </submittedName>
</protein>
<dbReference type="RefSeq" id="WP_264505489.1">
    <property type="nucleotide sequence ID" value="NZ_JAPDFL010000001.1"/>
</dbReference>
<dbReference type="PANTHER" id="PTHR43459:SF1">
    <property type="entry name" value="EG:BACN32G11.4 PROTEIN"/>
    <property type="match status" value="1"/>
</dbReference>
<comment type="caution">
    <text evidence="2">The sequence shown here is derived from an EMBL/GenBank/DDBJ whole genome shotgun (WGS) entry which is preliminary data.</text>
</comment>
<sequence length="266" mass="27164">MKSTTEIRIETRGAVRILTMDGPSSRNSISRPQYEALTAAVIDAGHDTAVRAIVLTGAQGFFSSGGNVAALQESRQLPLSEVSRNTDALAAMILAIRTCPTPLVAAVEGGAAGLGVALALSCDMVTASAGAKFTVAYVKIGLTPDGGTTHFLREALPRQLASELCMLGRPVSAERLHAAGVVNVVADAGGALAAALELAEALATGASAAIETIKSQLASAPQNALAQQVDIEGRGINAARYGSEAGEGLAAFLEKRRPDFSNPGQE</sequence>